<dbReference type="PANTHER" id="PTHR34136">
    <property type="match status" value="1"/>
</dbReference>
<evidence type="ECO:0000313" key="3">
    <source>
        <dbReference type="EMBL" id="MBI6630195.1"/>
    </source>
</evidence>
<keyword evidence="1" id="KW-0328">Glycosyltransferase</keyword>
<dbReference type="NCBIfam" id="TIGR00696">
    <property type="entry name" value="wecG_tagA_cpsF"/>
    <property type="match status" value="1"/>
</dbReference>
<evidence type="ECO:0000256" key="2">
    <source>
        <dbReference type="ARBA" id="ARBA00022679"/>
    </source>
</evidence>
<name>A0A934HTE4_9RHOB</name>
<keyword evidence="2" id="KW-0808">Transferase</keyword>
<comment type="caution">
    <text evidence="3">The sequence shown here is derived from an EMBL/GenBank/DDBJ whole genome shotgun (WGS) entry which is preliminary data.</text>
</comment>
<dbReference type="CDD" id="cd06533">
    <property type="entry name" value="Glyco_transf_WecG_TagA"/>
    <property type="match status" value="1"/>
</dbReference>
<dbReference type="GO" id="GO:0016758">
    <property type="term" value="F:hexosyltransferase activity"/>
    <property type="evidence" value="ECO:0007669"/>
    <property type="project" value="TreeGrafter"/>
</dbReference>
<reference evidence="3" key="1">
    <citation type="submission" date="2020-12" db="EMBL/GenBank/DDBJ databases">
        <title>Pontibaca salina gen. nov., sp. nov., isolated from marine sediment.</title>
        <authorList>
            <person name="Bo J."/>
            <person name="Wang S."/>
            <person name="Song X."/>
            <person name="Du Z."/>
        </authorList>
    </citation>
    <scope>NUCLEOTIDE SEQUENCE</scope>
    <source>
        <strain evidence="3">S1109L</strain>
    </source>
</reference>
<gene>
    <name evidence="3" type="ORF">JAO82_09915</name>
</gene>
<accession>A0A934HTE4</accession>
<dbReference type="PANTHER" id="PTHR34136:SF1">
    <property type="entry name" value="UDP-N-ACETYL-D-MANNOSAMINURONIC ACID TRANSFERASE"/>
    <property type="match status" value="1"/>
</dbReference>
<organism evidence="3 4">
    <name type="scientific">Pontibaca salina</name>
    <dbReference type="NCBI Taxonomy" id="2795731"/>
    <lineage>
        <taxon>Bacteria</taxon>
        <taxon>Pseudomonadati</taxon>
        <taxon>Pseudomonadota</taxon>
        <taxon>Alphaproteobacteria</taxon>
        <taxon>Rhodobacterales</taxon>
        <taxon>Roseobacteraceae</taxon>
        <taxon>Pontibaca</taxon>
    </lineage>
</organism>
<dbReference type="Pfam" id="PF03808">
    <property type="entry name" value="Glyco_tran_WecG"/>
    <property type="match status" value="1"/>
</dbReference>
<protein>
    <submittedName>
        <fullName evidence="3">WecB/TagA/CpsF family glycosyltransferase</fullName>
    </submittedName>
</protein>
<sequence>MQFSFHDQTIRVNIPDWAALETALKARLGTRQGFALATVNLDHLVKMRNSPEFAKVYAGHDYVVADGRPIVALSQLAHRPVQLLPGSDLVIPLCHMAAAAGAKVALVGSTEMALEDAREVLSAQVPGLDVQLCISPSVPFDPEGIEAAKILQRLEDEGIGLCLLALGAPRQEALALRGRALAPSVGFASIGAGLDFLGGHQHRAPRWMRRVGLEWLWRALSSPRRLIPRYAACAAILPREIAHARRLR</sequence>
<dbReference type="AlphaFoldDB" id="A0A934HTE4"/>
<keyword evidence="4" id="KW-1185">Reference proteome</keyword>
<dbReference type="EMBL" id="JAEIJD010000007">
    <property type="protein sequence ID" value="MBI6630195.1"/>
    <property type="molecule type" value="Genomic_DNA"/>
</dbReference>
<dbReference type="RefSeq" id="WP_198686220.1">
    <property type="nucleotide sequence ID" value="NZ_JAEIJD010000007.1"/>
</dbReference>
<dbReference type="InterPro" id="IPR004629">
    <property type="entry name" value="WecG_TagA_CpsF"/>
</dbReference>
<evidence type="ECO:0000256" key="1">
    <source>
        <dbReference type="ARBA" id="ARBA00022676"/>
    </source>
</evidence>
<dbReference type="Proteomes" id="UP000613255">
    <property type="component" value="Unassembled WGS sequence"/>
</dbReference>
<evidence type="ECO:0000313" key="4">
    <source>
        <dbReference type="Proteomes" id="UP000613255"/>
    </source>
</evidence>
<proteinExistence type="predicted"/>